<dbReference type="EMBL" id="KN831984">
    <property type="protein sequence ID" value="KIO01922.1"/>
    <property type="molecule type" value="Genomic_DNA"/>
</dbReference>
<dbReference type="Pfam" id="PF00400">
    <property type="entry name" value="WD40"/>
    <property type="match status" value="2"/>
</dbReference>
<dbReference type="HOGENOM" id="CLU_028047_0_0_1"/>
<evidence type="ECO:0000313" key="1">
    <source>
        <dbReference type="EMBL" id="KIO01922.1"/>
    </source>
</evidence>
<dbReference type="InterPro" id="IPR001680">
    <property type="entry name" value="WD40_rpt"/>
</dbReference>
<reference evidence="2" key="2">
    <citation type="submission" date="2015-01" db="EMBL/GenBank/DDBJ databases">
        <title>Evolutionary Origins and Diversification of the Mycorrhizal Mutualists.</title>
        <authorList>
            <consortium name="DOE Joint Genome Institute"/>
            <consortium name="Mycorrhizal Genomics Consortium"/>
            <person name="Kohler A."/>
            <person name="Kuo A."/>
            <person name="Nagy L.G."/>
            <person name="Floudas D."/>
            <person name="Copeland A."/>
            <person name="Barry K.W."/>
            <person name="Cichocki N."/>
            <person name="Veneault-Fourrey C."/>
            <person name="LaButti K."/>
            <person name="Lindquist E.A."/>
            <person name="Lipzen A."/>
            <person name="Lundell T."/>
            <person name="Morin E."/>
            <person name="Murat C."/>
            <person name="Riley R."/>
            <person name="Ohm R."/>
            <person name="Sun H."/>
            <person name="Tunlid A."/>
            <person name="Henrissat B."/>
            <person name="Grigoriev I.V."/>
            <person name="Hibbett D.S."/>
            <person name="Martin F."/>
        </authorList>
    </citation>
    <scope>NUCLEOTIDE SEQUENCE [LARGE SCALE GENOMIC DNA]</scope>
    <source>
        <strain evidence="2">Marx 270</strain>
    </source>
</reference>
<proteinExistence type="predicted"/>
<dbReference type="Proteomes" id="UP000054217">
    <property type="component" value="Unassembled WGS sequence"/>
</dbReference>
<dbReference type="InterPro" id="IPR015943">
    <property type="entry name" value="WD40/YVTN_repeat-like_dom_sf"/>
</dbReference>
<gene>
    <name evidence="1" type="ORF">M404DRAFT_148829</name>
</gene>
<dbReference type="PANTHER" id="PTHR19879:SF9">
    <property type="entry name" value="TRANSCRIPTION INITIATION FACTOR TFIID SUBUNIT 5"/>
    <property type="match status" value="1"/>
</dbReference>
<dbReference type="STRING" id="870435.A0A0C3JWZ9"/>
<dbReference type="SMART" id="SM00320">
    <property type="entry name" value="WD40"/>
    <property type="match status" value="3"/>
</dbReference>
<dbReference type="InParanoid" id="A0A0C3JWZ9"/>
<dbReference type="PANTHER" id="PTHR19879">
    <property type="entry name" value="TRANSCRIPTION INITIATION FACTOR TFIID"/>
    <property type="match status" value="1"/>
</dbReference>
<accession>A0A0C3JWZ9</accession>
<reference evidence="1 2" key="1">
    <citation type="submission" date="2014-04" db="EMBL/GenBank/DDBJ databases">
        <authorList>
            <consortium name="DOE Joint Genome Institute"/>
            <person name="Kuo A."/>
            <person name="Kohler A."/>
            <person name="Costa M.D."/>
            <person name="Nagy L.G."/>
            <person name="Floudas D."/>
            <person name="Copeland A."/>
            <person name="Barry K.W."/>
            <person name="Cichocki N."/>
            <person name="Veneault-Fourrey C."/>
            <person name="LaButti K."/>
            <person name="Lindquist E.A."/>
            <person name="Lipzen A."/>
            <person name="Lundell T."/>
            <person name="Morin E."/>
            <person name="Murat C."/>
            <person name="Sun H."/>
            <person name="Tunlid A."/>
            <person name="Henrissat B."/>
            <person name="Grigoriev I.V."/>
            <person name="Hibbett D.S."/>
            <person name="Martin F."/>
            <person name="Nordberg H.P."/>
            <person name="Cantor M.N."/>
            <person name="Hua S.X."/>
        </authorList>
    </citation>
    <scope>NUCLEOTIDE SEQUENCE [LARGE SCALE GENOMIC DNA]</scope>
    <source>
        <strain evidence="1 2">Marx 270</strain>
    </source>
</reference>
<feature type="non-terminal residue" evidence="1">
    <location>
        <position position="1"/>
    </location>
</feature>
<dbReference type="Gene3D" id="2.130.10.10">
    <property type="entry name" value="YVTN repeat-like/Quinoprotein amine dehydrogenase"/>
    <property type="match status" value="2"/>
</dbReference>
<name>A0A0C3JWZ9_PISTI</name>
<evidence type="ECO:0000313" key="2">
    <source>
        <dbReference type="Proteomes" id="UP000054217"/>
    </source>
</evidence>
<dbReference type="AlphaFoldDB" id="A0A0C3JWZ9"/>
<keyword evidence="2" id="KW-1185">Reference proteome</keyword>
<dbReference type="OrthoDB" id="273067at2759"/>
<organism evidence="1 2">
    <name type="scientific">Pisolithus tinctorius Marx 270</name>
    <dbReference type="NCBI Taxonomy" id="870435"/>
    <lineage>
        <taxon>Eukaryota</taxon>
        <taxon>Fungi</taxon>
        <taxon>Dikarya</taxon>
        <taxon>Basidiomycota</taxon>
        <taxon>Agaricomycotina</taxon>
        <taxon>Agaricomycetes</taxon>
        <taxon>Agaricomycetidae</taxon>
        <taxon>Boletales</taxon>
        <taxon>Sclerodermatineae</taxon>
        <taxon>Pisolithaceae</taxon>
        <taxon>Pisolithus</taxon>
    </lineage>
</organism>
<dbReference type="SUPFAM" id="SSF101908">
    <property type="entry name" value="Putative isomerase YbhE"/>
    <property type="match status" value="1"/>
</dbReference>
<protein>
    <submittedName>
        <fullName evidence="1">Uncharacterized protein</fullName>
    </submittedName>
</protein>
<sequence>VTFADDSQVVGGYANGEIRRWKILGRQQQGPIMYASGLVESVVVSQDGRWMVSGDRGNKAIVWNAVTHEKVREFAEHGGWAHGVDLSSDCTQIVSADLRNAQIFSITSGIRLPPLPHEGVVIGKAPLAWSSDGQQLFVAPRGKIICFDLSECSSSEWLIHENQSPAHIASNGRFIACAAGPSVLLWDCVSHKQICSVITHTEEVKCVALSPSGGYLACGNGRNITVYNLRGVLSPEYFDHGVSLLAIHEAHIANNHFAA</sequence>